<accession>A0A194XR83</accession>
<keyword evidence="1" id="KW-0472">Membrane</keyword>
<sequence length="110" mass="12331">MPQPTSPAHPSPTLRQQVLTLDAALATNLKHITKQRQQLIARGLVPATAIICDGCGGEKIGSCDKKGEKEDEEVKKEYEKKKWVEYGVIVVVSVAVIVVWKVVERVRRWR</sequence>
<protein>
    <submittedName>
        <fullName evidence="2">Uncharacterized protein</fullName>
    </submittedName>
</protein>
<proteinExistence type="predicted"/>
<reference evidence="2 3" key="1">
    <citation type="submission" date="2015-10" db="EMBL/GenBank/DDBJ databases">
        <title>Full genome of DAOMC 229536 Phialocephala scopiformis, a fungal endophyte of spruce producing the potent anti-insectan compound rugulosin.</title>
        <authorList>
            <consortium name="DOE Joint Genome Institute"/>
            <person name="Walker A.K."/>
            <person name="Frasz S.L."/>
            <person name="Seifert K.A."/>
            <person name="Miller J.D."/>
            <person name="Mondo S.J."/>
            <person name="Labutti K."/>
            <person name="Lipzen A."/>
            <person name="Dockter R."/>
            <person name="Kennedy M."/>
            <person name="Grigoriev I.V."/>
            <person name="Spatafora J.W."/>
        </authorList>
    </citation>
    <scope>NUCLEOTIDE SEQUENCE [LARGE SCALE GENOMIC DNA]</scope>
    <source>
        <strain evidence="2 3">CBS 120377</strain>
    </source>
</reference>
<keyword evidence="3" id="KW-1185">Reference proteome</keyword>
<gene>
    <name evidence="2" type="ORF">LY89DRAFT_777719</name>
</gene>
<dbReference type="InParanoid" id="A0A194XR83"/>
<dbReference type="KEGG" id="psco:LY89DRAFT_777719"/>
<dbReference type="EMBL" id="KQ947406">
    <property type="protein sequence ID" value="KUJ22661.1"/>
    <property type="molecule type" value="Genomic_DNA"/>
</dbReference>
<keyword evidence="1" id="KW-0812">Transmembrane</keyword>
<name>A0A194XR83_MOLSC</name>
<evidence type="ECO:0000256" key="1">
    <source>
        <dbReference type="SAM" id="Phobius"/>
    </source>
</evidence>
<feature type="transmembrane region" description="Helical" evidence="1">
    <location>
        <begin position="83"/>
        <end position="103"/>
    </location>
</feature>
<dbReference type="RefSeq" id="XP_018077016.1">
    <property type="nucleotide sequence ID" value="XM_018222158.1"/>
</dbReference>
<evidence type="ECO:0000313" key="3">
    <source>
        <dbReference type="Proteomes" id="UP000070700"/>
    </source>
</evidence>
<evidence type="ECO:0000313" key="2">
    <source>
        <dbReference type="EMBL" id="KUJ22661.1"/>
    </source>
</evidence>
<keyword evidence="1" id="KW-1133">Transmembrane helix</keyword>
<dbReference type="AlphaFoldDB" id="A0A194XR83"/>
<dbReference type="GeneID" id="28831884"/>
<organism evidence="2 3">
    <name type="scientific">Mollisia scopiformis</name>
    <name type="common">Conifer needle endophyte fungus</name>
    <name type="synonym">Phialocephala scopiformis</name>
    <dbReference type="NCBI Taxonomy" id="149040"/>
    <lineage>
        <taxon>Eukaryota</taxon>
        <taxon>Fungi</taxon>
        <taxon>Dikarya</taxon>
        <taxon>Ascomycota</taxon>
        <taxon>Pezizomycotina</taxon>
        <taxon>Leotiomycetes</taxon>
        <taxon>Helotiales</taxon>
        <taxon>Mollisiaceae</taxon>
        <taxon>Mollisia</taxon>
    </lineage>
</organism>
<dbReference type="Proteomes" id="UP000070700">
    <property type="component" value="Unassembled WGS sequence"/>
</dbReference>